<proteinExistence type="predicted"/>
<dbReference type="Proteomes" id="UP000003323">
    <property type="component" value="Unassembled WGS sequence"/>
</dbReference>
<evidence type="ECO:0000313" key="2">
    <source>
        <dbReference type="Proteomes" id="UP000003323"/>
    </source>
</evidence>
<sequence>MFNLTKSPEQHPSAFRMLVRRPVCPILENRTTAKRFKMSVCPILENRTS</sequence>
<gene>
    <name evidence="1" type="ORF">HMPREF0168_1698</name>
</gene>
<dbReference type="AlphaFoldDB" id="E0Q9Q0"/>
<reference evidence="1 2" key="1">
    <citation type="submission" date="2010-08" db="EMBL/GenBank/DDBJ databases">
        <authorList>
            <person name="Muzny D."/>
            <person name="Qin X."/>
            <person name="Deng J."/>
            <person name="Jiang H."/>
            <person name="Liu Y."/>
            <person name="Qu J."/>
            <person name="Song X.-Z."/>
            <person name="Zhang L."/>
            <person name="Thornton R."/>
            <person name="Coyle M."/>
            <person name="Francisco L."/>
            <person name="Jackson L."/>
            <person name="Javaid M."/>
            <person name="Korchina V."/>
            <person name="Kovar C."/>
            <person name="Mata R."/>
            <person name="Mathew T."/>
            <person name="Ngo R."/>
            <person name="Nguyen L."/>
            <person name="Nguyen N."/>
            <person name="Okwuonu G."/>
            <person name="Ongeri F."/>
            <person name="Pham C."/>
            <person name="Simmons D."/>
            <person name="Wilczek-Boney K."/>
            <person name="Hale W."/>
            <person name="Jakkamsetti A."/>
            <person name="Pham P."/>
            <person name="Ruth R."/>
            <person name="San Lucas F."/>
            <person name="Warren J."/>
            <person name="Zhang J."/>
            <person name="Zhao Z."/>
            <person name="Zhou C."/>
            <person name="Zhu D."/>
            <person name="Lee S."/>
            <person name="Bess C."/>
            <person name="Blankenburg K."/>
            <person name="Forbes L."/>
            <person name="Fu Q."/>
            <person name="Gubbala S."/>
            <person name="Hirani K."/>
            <person name="Jayaseelan J.C."/>
            <person name="Lara F."/>
            <person name="Munidasa M."/>
            <person name="Palculict T."/>
            <person name="Patil S."/>
            <person name="Pu L.-L."/>
            <person name="Saada N."/>
            <person name="Tang L."/>
            <person name="Weissenberger G."/>
            <person name="Zhu Y."/>
            <person name="Hemphill L."/>
            <person name="Shang Y."/>
            <person name="Youmans B."/>
            <person name="Ayvaz T."/>
            <person name="Ross M."/>
            <person name="Santibanez J."/>
            <person name="Aqrawi P."/>
            <person name="Gross S."/>
            <person name="Joshi V."/>
            <person name="Fowler G."/>
            <person name="Nazareth L."/>
            <person name="Reid J."/>
            <person name="Worley K."/>
            <person name="Petrosino J."/>
            <person name="Highlander S."/>
            <person name="Gibbs R."/>
        </authorList>
    </citation>
    <scope>NUCLEOTIDE SEQUENCE [LARGE SCALE GENOMIC DNA]</scope>
    <source>
        <strain evidence="1 2">ATCC 27679</strain>
    </source>
</reference>
<accession>E0Q9Q0</accession>
<evidence type="ECO:0000313" key="1">
    <source>
        <dbReference type="EMBL" id="EFM40675.1"/>
    </source>
</evidence>
<dbReference type="HOGENOM" id="CLU_3132829_0_0_11"/>
<comment type="caution">
    <text evidence="1">The sequence shown here is derived from an EMBL/GenBank/DDBJ whole genome shotgun (WGS) entry which is preliminary data.</text>
</comment>
<dbReference type="EMBL" id="AEEQ01000011">
    <property type="protein sequence ID" value="EFM40675.1"/>
    <property type="molecule type" value="Genomic_DNA"/>
</dbReference>
<name>E0Q9Q0_9BIFI</name>
<protein>
    <submittedName>
        <fullName evidence="1">Uncharacterized protein</fullName>
    </submittedName>
</protein>
<organism evidence="1 2">
    <name type="scientific">Bifidobacterium dentium ATCC 27679</name>
    <dbReference type="NCBI Taxonomy" id="871562"/>
    <lineage>
        <taxon>Bacteria</taxon>
        <taxon>Bacillati</taxon>
        <taxon>Actinomycetota</taxon>
        <taxon>Actinomycetes</taxon>
        <taxon>Bifidobacteriales</taxon>
        <taxon>Bifidobacteriaceae</taxon>
        <taxon>Bifidobacterium</taxon>
    </lineage>
</organism>